<dbReference type="AlphaFoldDB" id="A0A8X8X9R1"/>
<organism evidence="16">
    <name type="scientific">Salvia splendens</name>
    <name type="common">Scarlet sage</name>
    <dbReference type="NCBI Taxonomy" id="180675"/>
    <lineage>
        <taxon>Eukaryota</taxon>
        <taxon>Viridiplantae</taxon>
        <taxon>Streptophyta</taxon>
        <taxon>Embryophyta</taxon>
        <taxon>Tracheophyta</taxon>
        <taxon>Spermatophyta</taxon>
        <taxon>Magnoliopsida</taxon>
        <taxon>eudicotyledons</taxon>
        <taxon>Gunneridae</taxon>
        <taxon>Pentapetalae</taxon>
        <taxon>asterids</taxon>
        <taxon>lamiids</taxon>
        <taxon>Lamiales</taxon>
        <taxon>Lamiaceae</taxon>
        <taxon>Nepetoideae</taxon>
        <taxon>Mentheae</taxon>
        <taxon>Salviinae</taxon>
        <taxon>Salvia</taxon>
        <taxon>Salvia subgen. Calosphace</taxon>
        <taxon>core Calosphace</taxon>
    </lineage>
</organism>
<dbReference type="PROSITE" id="PS50873">
    <property type="entry name" value="PEROXIDASE_4"/>
    <property type="match status" value="1"/>
</dbReference>
<feature type="binding site" evidence="11">
    <location>
        <position position="21"/>
    </location>
    <ligand>
        <name>Ca(2+)</name>
        <dbReference type="ChEBI" id="CHEBI:29108"/>
        <label>1</label>
    </ligand>
</feature>
<dbReference type="EC" id="1.11.1.7" evidence="3"/>
<dbReference type="GO" id="GO:0046872">
    <property type="term" value="F:metal ion binding"/>
    <property type="evidence" value="ECO:0007669"/>
    <property type="project" value="UniProtKB-KW"/>
</dbReference>
<feature type="disulfide bond" evidence="13">
    <location>
        <begin position="13"/>
        <end position="18"/>
    </location>
</feature>
<keyword evidence="13" id="KW-1015">Disulfide bond</keyword>
<feature type="binding site" evidence="11">
    <location>
        <position position="33"/>
    </location>
    <ligand>
        <name>Ca(2+)</name>
        <dbReference type="ChEBI" id="CHEBI:29108"/>
        <label>1</label>
    </ligand>
</feature>
<keyword evidence="7 11" id="KW-0106">Calcium</keyword>
<protein>
    <recommendedName>
        <fullName evidence="3">peroxidase</fullName>
        <ecNumber evidence="3">1.11.1.7</ecNumber>
    </recommendedName>
</protein>
<dbReference type="GO" id="GO:0020037">
    <property type="term" value="F:heme binding"/>
    <property type="evidence" value="ECO:0007669"/>
    <property type="project" value="InterPro"/>
</dbReference>
<dbReference type="InterPro" id="IPR002016">
    <property type="entry name" value="Haem_peroxidase"/>
</dbReference>
<comment type="caution">
    <text evidence="16">The sequence shown here is derived from an EMBL/GenBank/DDBJ whole genome shotgun (WGS) entry which is preliminary data.</text>
</comment>
<evidence type="ECO:0000256" key="5">
    <source>
        <dbReference type="ARBA" id="ARBA00022617"/>
    </source>
</evidence>
<dbReference type="PRINTS" id="PR00458">
    <property type="entry name" value="PEROXIDASE"/>
</dbReference>
<keyword evidence="9" id="KW-0408">Iron</keyword>
<sequence length="106" mass="11443">MAASLIRLHFHDCFVQGCDASILLDETVTIQSEKGAIPNANSVRGYDVIEAVKREIERVCPGVVSCADILTLVARHASIAVSWRAVVECAVGKKGLDYGQQVTSRD</sequence>
<feature type="domain" description="Plant heme peroxidase family profile" evidence="15">
    <location>
        <begin position="1"/>
        <end position="106"/>
    </location>
</feature>
<name>A0A8X8X9R1_SALSN</name>
<dbReference type="GO" id="GO:0006979">
    <property type="term" value="P:response to oxidative stress"/>
    <property type="evidence" value="ECO:0007669"/>
    <property type="project" value="InterPro"/>
</dbReference>
<feature type="site" description="Transition state stabilizer" evidence="12">
    <location>
        <position position="7"/>
    </location>
</feature>
<gene>
    <name evidence="16" type="ORF">SASPL_130789</name>
</gene>
<dbReference type="PANTHER" id="PTHR31388">
    <property type="entry name" value="PEROXIDASE 72-RELATED"/>
    <property type="match status" value="1"/>
</dbReference>
<proteinExistence type="inferred from homology"/>
<comment type="cofactor">
    <cofactor evidence="2">
        <name>heme b</name>
        <dbReference type="ChEBI" id="CHEBI:60344"/>
    </cofactor>
</comment>
<comment type="similarity">
    <text evidence="14">Belongs to the peroxidase family.</text>
</comment>
<evidence type="ECO:0000313" key="16">
    <source>
        <dbReference type="EMBL" id="KAG6407791.1"/>
    </source>
</evidence>
<reference evidence="16" key="2">
    <citation type="submission" date="2020-08" db="EMBL/GenBank/DDBJ databases">
        <title>Plant Genome Project.</title>
        <authorList>
            <person name="Zhang R.-G."/>
        </authorList>
    </citation>
    <scope>NUCLEOTIDE SEQUENCE</scope>
    <source>
        <strain evidence="16">Huo1</strain>
        <tissue evidence="16">Leaf</tissue>
    </source>
</reference>
<evidence type="ECO:0000256" key="7">
    <source>
        <dbReference type="ARBA" id="ARBA00022837"/>
    </source>
</evidence>
<evidence type="ECO:0000256" key="1">
    <source>
        <dbReference type="ARBA" id="ARBA00000189"/>
    </source>
</evidence>
<evidence type="ECO:0000256" key="14">
    <source>
        <dbReference type="RuleBase" id="RU004241"/>
    </source>
</evidence>
<evidence type="ECO:0000256" key="12">
    <source>
        <dbReference type="PIRSR" id="PIRSR600823-4"/>
    </source>
</evidence>
<keyword evidence="6 11" id="KW-0479">Metal-binding</keyword>
<evidence type="ECO:0000256" key="6">
    <source>
        <dbReference type="ARBA" id="ARBA00022723"/>
    </source>
</evidence>
<evidence type="ECO:0000313" key="17">
    <source>
        <dbReference type="Proteomes" id="UP000298416"/>
    </source>
</evidence>
<dbReference type="Gene3D" id="1.10.520.10">
    <property type="match status" value="1"/>
</dbReference>
<evidence type="ECO:0000256" key="3">
    <source>
        <dbReference type="ARBA" id="ARBA00012313"/>
    </source>
</evidence>
<feature type="binding site" evidence="11">
    <location>
        <position position="15"/>
    </location>
    <ligand>
        <name>Ca(2+)</name>
        <dbReference type="ChEBI" id="CHEBI:29108"/>
        <label>1</label>
    </ligand>
</feature>
<keyword evidence="17" id="KW-1185">Reference proteome</keyword>
<dbReference type="InterPro" id="IPR019794">
    <property type="entry name" value="Peroxidases_AS"/>
</dbReference>
<evidence type="ECO:0000259" key="15">
    <source>
        <dbReference type="PROSITE" id="PS50873"/>
    </source>
</evidence>
<feature type="binding site" evidence="11">
    <location>
        <position position="17"/>
    </location>
    <ligand>
        <name>Ca(2+)</name>
        <dbReference type="ChEBI" id="CHEBI:29108"/>
        <label>1</label>
    </ligand>
</feature>
<dbReference type="Proteomes" id="UP000298416">
    <property type="component" value="Unassembled WGS sequence"/>
</dbReference>
<dbReference type="PRINTS" id="PR00461">
    <property type="entry name" value="PLPEROXIDASE"/>
</dbReference>
<dbReference type="PROSITE" id="PS00436">
    <property type="entry name" value="PEROXIDASE_2"/>
    <property type="match status" value="1"/>
</dbReference>
<reference evidence="16" key="1">
    <citation type="submission" date="2018-01" db="EMBL/GenBank/DDBJ databases">
        <authorList>
            <person name="Mao J.F."/>
        </authorList>
    </citation>
    <scope>NUCLEOTIDE SEQUENCE</scope>
    <source>
        <strain evidence="16">Huo1</strain>
        <tissue evidence="16">Leaf</tissue>
    </source>
</reference>
<accession>A0A8X8X9R1</accession>
<evidence type="ECO:0000256" key="11">
    <source>
        <dbReference type="PIRSR" id="PIRSR600823-3"/>
    </source>
</evidence>
<feature type="active site" description="Proton acceptor" evidence="10">
    <location>
        <position position="11"/>
    </location>
</feature>
<feature type="binding site" evidence="11">
    <location>
        <position position="19"/>
    </location>
    <ligand>
        <name>Ca(2+)</name>
        <dbReference type="ChEBI" id="CHEBI:29108"/>
        <label>1</label>
    </ligand>
</feature>
<dbReference type="InterPro" id="IPR000823">
    <property type="entry name" value="Peroxidase_pln"/>
</dbReference>
<evidence type="ECO:0000256" key="2">
    <source>
        <dbReference type="ARBA" id="ARBA00001970"/>
    </source>
</evidence>
<dbReference type="GO" id="GO:0140825">
    <property type="term" value="F:lactoperoxidase activity"/>
    <property type="evidence" value="ECO:0007669"/>
    <property type="project" value="UniProtKB-EC"/>
</dbReference>
<evidence type="ECO:0000256" key="9">
    <source>
        <dbReference type="ARBA" id="ARBA00023004"/>
    </source>
</evidence>
<evidence type="ECO:0000256" key="8">
    <source>
        <dbReference type="ARBA" id="ARBA00023002"/>
    </source>
</evidence>
<dbReference type="EMBL" id="PNBA02000011">
    <property type="protein sequence ID" value="KAG6407791.1"/>
    <property type="molecule type" value="Genomic_DNA"/>
</dbReference>
<evidence type="ECO:0000256" key="10">
    <source>
        <dbReference type="PIRSR" id="PIRSR600823-1"/>
    </source>
</evidence>
<evidence type="ECO:0000256" key="13">
    <source>
        <dbReference type="PIRSR" id="PIRSR600823-5"/>
    </source>
</evidence>
<dbReference type="SUPFAM" id="SSF48113">
    <property type="entry name" value="Heme-dependent peroxidases"/>
    <property type="match status" value="1"/>
</dbReference>
<evidence type="ECO:0000256" key="4">
    <source>
        <dbReference type="ARBA" id="ARBA00022559"/>
    </source>
</evidence>
<dbReference type="PANTHER" id="PTHR31388:SF115">
    <property type="entry name" value="PEROXIDASE 5"/>
    <property type="match status" value="1"/>
</dbReference>
<comment type="catalytic activity">
    <reaction evidence="1">
        <text>2 a phenolic donor + H2O2 = 2 a phenolic radical donor + 2 H2O</text>
        <dbReference type="Rhea" id="RHEA:56136"/>
        <dbReference type="ChEBI" id="CHEBI:15377"/>
        <dbReference type="ChEBI" id="CHEBI:16240"/>
        <dbReference type="ChEBI" id="CHEBI:139520"/>
        <dbReference type="ChEBI" id="CHEBI:139521"/>
        <dbReference type="EC" id="1.11.1.7"/>
    </reaction>
</comment>
<dbReference type="Pfam" id="PF00141">
    <property type="entry name" value="peroxidase"/>
    <property type="match status" value="1"/>
</dbReference>
<dbReference type="InterPro" id="IPR010255">
    <property type="entry name" value="Haem_peroxidase_sf"/>
</dbReference>
<comment type="cofactor">
    <cofactor evidence="11">
        <name>Ca(2+)</name>
        <dbReference type="ChEBI" id="CHEBI:29108"/>
    </cofactor>
    <text evidence="11">Binds 2 calcium ions per subunit.</text>
</comment>
<keyword evidence="8" id="KW-0560">Oxidoreductase</keyword>
<feature type="binding site" evidence="11">
    <location>
        <position position="12"/>
    </location>
    <ligand>
        <name>Ca(2+)</name>
        <dbReference type="ChEBI" id="CHEBI:29108"/>
        <label>1</label>
    </ligand>
</feature>
<keyword evidence="4" id="KW-0575">Peroxidase</keyword>
<keyword evidence="5" id="KW-0349">Heme</keyword>